<dbReference type="Proteomes" id="UP000264006">
    <property type="component" value="Chromosome"/>
</dbReference>
<accession>A0A346XVQ7</accession>
<reference evidence="1 2" key="1">
    <citation type="submission" date="2018-09" db="EMBL/GenBank/DDBJ databases">
        <title>Complete genome sequence of Euzebya sp. DY32-46 isolated from seawater of Pacific Ocean.</title>
        <authorList>
            <person name="Xu L."/>
            <person name="Wu Y.-H."/>
            <person name="Xu X.-W."/>
        </authorList>
    </citation>
    <scope>NUCLEOTIDE SEQUENCE [LARGE SCALE GENOMIC DNA]</scope>
    <source>
        <strain evidence="1 2">DY32-46</strain>
    </source>
</reference>
<proteinExistence type="predicted"/>
<sequence>MSRRSRSRGGYDAVVVGGGPNGLSAALTFARAGRSVLLLEAADEIGGACRSAPLLGPGWINDLGSAIHPIARASPFFAGLDLESHGLEWITPPASVGHPLDDGRAAVAWRDLDRTVEALGRDGSTYRRIVQPLADRLDDLMDLSLRPLLRVPRHPLFAARFGVQAAVPARWYAKGLFRTDEARALFAGHAAHAVLPLDRPLTSSFALMFGATVHTVGWPFPRGGAGALTAALHRCLLALGGEVRTGHPVQSMADIPPADHVVLALTPLQVLRITGDHFPAGYRASLARFRYGPGLFKLDLGLSGPIPWTNPDLHETATVHVGGTVDDVALAERVVAAGHHAREPFLILAQHSRFDPSRAPDGKHTVWVYCHVPNGSTRDMTEAIERRIERFAPGFRDLVEHRHASTTADLEAFDANLVGGDVGGGSHGGLQLLLRPRPQLVPWATPDPSIWIGSASTTPGGGVHGMAGHQAANAVLSDSIRPNV</sequence>
<dbReference type="PANTHER" id="PTHR10668:SF105">
    <property type="entry name" value="DEHYDROGENASE-RELATED"/>
    <property type="match status" value="1"/>
</dbReference>
<dbReference type="EMBL" id="CP031165">
    <property type="protein sequence ID" value="AXV06304.1"/>
    <property type="molecule type" value="Genomic_DNA"/>
</dbReference>
<dbReference type="Gene3D" id="3.50.50.60">
    <property type="entry name" value="FAD/NAD(P)-binding domain"/>
    <property type="match status" value="2"/>
</dbReference>
<dbReference type="Pfam" id="PF13450">
    <property type="entry name" value="NAD_binding_8"/>
    <property type="match status" value="1"/>
</dbReference>
<dbReference type="InterPro" id="IPR036188">
    <property type="entry name" value="FAD/NAD-bd_sf"/>
</dbReference>
<evidence type="ECO:0000313" key="2">
    <source>
        <dbReference type="Proteomes" id="UP000264006"/>
    </source>
</evidence>
<organism evidence="1 2">
    <name type="scientific">Euzebya pacifica</name>
    <dbReference type="NCBI Taxonomy" id="1608957"/>
    <lineage>
        <taxon>Bacteria</taxon>
        <taxon>Bacillati</taxon>
        <taxon>Actinomycetota</taxon>
        <taxon>Nitriliruptoria</taxon>
        <taxon>Euzebyales</taxon>
    </lineage>
</organism>
<dbReference type="RefSeq" id="WP_114590981.1">
    <property type="nucleotide sequence ID" value="NZ_CAXIBR010000032.1"/>
</dbReference>
<protein>
    <submittedName>
        <fullName evidence="1">Phytoene dehydrogenase</fullName>
    </submittedName>
</protein>
<dbReference type="SUPFAM" id="SSF51905">
    <property type="entry name" value="FAD/NAD(P)-binding domain"/>
    <property type="match status" value="1"/>
</dbReference>
<name>A0A346XVQ7_9ACTN</name>
<evidence type="ECO:0000313" key="1">
    <source>
        <dbReference type="EMBL" id="AXV06304.1"/>
    </source>
</evidence>
<dbReference type="AlphaFoldDB" id="A0A346XVQ7"/>
<dbReference type="OrthoDB" id="833207at2"/>
<dbReference type="PANTHER" id="PTHR10668">
    <property type="entry name" value="PHYTOENE DEHYDROGENASE"/>
    <property type="match status" value="1"/>
</dbReference>
<keyword evidence="2" id="KW-1185">Reference proteome</keyword>
<dbReference type="KEGG" id="euz:DVS28_a1612"/>
<gene>
    <name evidence="1" type="ORF">DVS28_a1612</name>
</gene>